<name>A0ABU9BKD1_9BURK</name>
<keyword evidence="1" id="KW-0175">Coiled coil</keyword>
<feature type="chain" id="PRO_5045058791" evidence="3">
    <location>
        <begin position="23"/>
        <end position="281"/>
    </location>
</feature>
<gene>
    <name evidence="4" type="ORF">AACH06_05205</name>
</gene>
<sequence>MKGFRLSAIGAVLLTLSPHAQCADAVPAKGPLTAVEREQCKAQLIEVNQGVHTYNAKVDEIQALEAEIKALRAELDKETATIDRRDSAAMQALNAKIGKNNELVERHEQMGSVLTAMANVNDQRAAQFREVCDNRTPSPLPRPPQTPASSTQPSDVACSSATGAKDVKRQIEATFADMRADEKQRQAEVDRVAQARATAQSWSKEKQGQVWMQVMASPKFMAFEREKQPYVQELMRVISSKPKSGQEECQLVQRIAATLPAIKAINARQYAFMADEIRVAK</sequence>
<proteinExistence type="predicted"/>
<evidence type="ECO:0000256" key="2">
    <source>
        <dbReference type="SAM" id="MobiDB-lite"/>
    </source>
</evidence>
<reference evidence="4 5" key="1">
    <citation type="submission" date="2024-04" db="EMBL/GenBank/DDBJ databases">
        <title>Novel species of the genus Ideonella isolated from streams.</title>
        <authorList>
            <person name="Lu H."/>
        </authorList>
    </citation>
    <scope>NUCLEOTIDE SEQUENCE [LARGE SCALE GENOMIC DNA]</scope>
    <source>
        <strain evidence="4 5">DXS29W</strain>
    </source>
</reference>
<feature type="signal peptide" evidence="3">
    <location>
        <begin position="1"/>
        <end position="22"/>
    </location>
</feature>
<evidence type="ECO:0000313" key="5">
    <source>
        <dbReference type="Proteomes" id="UP001371218"/>
    </source>
</evidence>
<comment type="caution">
    <text evidence="4">The sequence shown here is derived from an EMBL/GenBank/DDBJ whole genome shotgun (WGS) entry which is preliminary data.</text>
</comment>
<evidence type="ECO:0000256" key="1">
    <source>
        <dbReference type="SAM" id="Coils"/>
    </source>
</evidence>
<evidence type="ECO:0000313" key="4">
    <source>
        <dbReference type="EMBL" id="MEK8030214.1"/>
    </source>
</evidence>
<keyword evidence="3" id="KW-0732">Signal</keyword>
<feature type="coiled-coil region" evidence="1">
    <location>
        <begin position="54"/>
        <end position="81"/>
    </location>
</feature>
<dbReference type="EMBL" id="JBBUTG010000002">
    <property type="protein sequence ID" value="MEK8030214.1"/>
    <property type="molecule type" value="Genomic_DNA"/>
</dbReference>
<dbReference type="Proteomes" id="UP001371218">
    <property type="component" value="Unassembled WGS sequence"/>
</dbReference>
<protein>
    <submittedName>
        <fullName evidence="4">Uncharacterized protein</fullName>
    </submittedName>
</protein>
<keyword evidence="5" id="KW-1185">Reference proteome</keyword>
<accession>A0ABU9BKD1</accession>
<dbReference type="RefSeq" id="WP_341424564.1">
    <property type="nucleotide sequence ID" value="NZ_JBBUTG010000002.1"/>
</dbReference>
<feature type="region of interest" description="Disordered" evidence="2">
    <location>
        <begin position="133"/>
        <end position="163"/>
    </location>
</feature>
<organism evidence="4 5">
    <name type="scientific">Ideonella lacteola</name>
    <dbReference type="NCBI Taxonomy" id="2984193"/>
    <lineage>
        <taxon>Bacteria</taxon>
        <taxon>Pseudomonadati</taxon>
        <taxon>Pseudomonadota</taxon>
        <taxon>Betaproteobacteria</taxon>
        <taxon>Burkholderiales</taxon>
        <taxon>Sphaerotilaceae</taxon>
        <taxon>Ideonella</taxon>
    </lineage>
</organism>
<evidence type="ECO:0000256" key="3">
    <source>
        <dbReference type="SAM" id="SignalP"/>
    </source>
</evidence>